<dbReference type="SUPFAM" id="SSF109604">
    <property type="entry name" value="HD-domain/PDEase-like"/>
    <property type="match status" value="1"/>
</dbReference>
<accession>A0A1R2CAP7</accession>
<feature type="binding site" evidence="4">
    <location>
        <position position="534"/>
    </location>
    <ligand>
        <name>AMP</name>
        <dbReference type="ChEBI" id="CHEBI:456215"/>
    </ligand>
</feature>
<evidence type="ECO:0000256" key="2">
    <source>
        <dbReference type="ARBA" id="ARBA00022801"/>
    </source>
</evidence>
<dbReference type="PRINTS" id="PR00387">
    <property type="entry name" value="PDIESTERASE1"/>
</dbReference>
<dbReference type="Proteomes" id="UP000187209">
    <property type="component" value="Unassembled WGS sequence"/>
</dbReference>
<dbReference type="InterPro" id="IPR002073">
    <property type="entry name" value="PDEase_catalytic_dom"/>
</dbReference>
<comment type="cofactor">
    <cofactor evidence="6">
        <name>a divalent metal cation</name>
        <dbReference type="ChEBI" id="CHEBI:60240"/>
    </cofactor>
    <text evidence="6">Binds 2 divalent metal cations per subunit. Site 1 may preferentially bind zinc ions, while site 2 has a preference for magnesium and/or manganese ions.</text>
</comment>
<feature type="transmembrane region" description="Helical" evidence="8">
    <location>
        <begin position="48"/>
        <end position="67"/>
    </location>
</feature>
<comment type="caution">
    <text evidence="10">The sequence shown here is derived from an EMBL/GenBank/DDBJ whole genome shotgun (WGS) entry which is preliminary data.</text>
</comment>
<feature type="coiled-coil region" evidence="7">
    <location>
        <begin position="560"/>
        <end position="590"/>
    </location>
</feature>
<keyword evidence="8" id="KW-0812">Transmembrane</keyword>
<dbReference type="GO" id="GO:0046872">
    <property type="term" value="F:metal ion binding"/>
    <property type="evidence" value="ECO:0007669"/>
    <property type="project" value="UniProtKB-KW"/>
</dbReference>
<dbReference type="AlphaFoldDB" id="A0A1R2CAP7"/>
<sequence length="590" mass="68960">MQYKPVNKRRFGIQEDNLGTELAGTNYYTTESLKKLTLSLESTLINKIWFKNLTKLGFAVYFVHILFHIEFREVLNNVFIYFAIVEGFCLLIMLINLILNILKYKMKYITITKSLDSLALIIGILIFIIELINPEAYKSTIFKLGSIYRFMPLITLVKFKKPTQDDKKKFMILPFKTNSDRLINILRSLRAIEFISNDTLIDSQLEWGIRVISNQTLYNVEIFSDNKEQEELIHWALSKRPKSESATSKSFEIPIETLEAELPIEIRQNLVYVDKISFNVFELKKVSENNELVILTNYLMHSYDLFRSEMLNRQKFSVFMKNIQAGYYQNPYHNATHATDVTQAYHVYIKRCKVEEFLIMTNLDIACCLISSSIHDFQHPGLNNAFLMNSSHNLAVLYNDSSVLENHHVAASFALLQDKNQNFFESVPIDIYRKYRKNIINLVLATDFSKHFKDIAKLKLIYKDMNVEKTKDFMLRVFMHAADISNSTRKWDTYFNWAQLVLEEFFSQGDKEKSLGIPISPLCDRTTVNFAKSQIGFIDLFIIPLFSIFVELMPKFNKSMKNVQDNREKLQAMVDEENEENKENEALESN</sequence>
<evidence type="ECO:0000259" key="9">
    <source>
        <dbReference type="PROSITE" id="PS51845"/>
    </source>
</evidence>
<feature type="binding site" evidence="5">
    <location>
        <position position="337"/>
    </location>
    <ligand>
        <name>Zn(2+)</name>
        <dbReference type="ChEBI" id="CHEBI:29105"/>
        <label>1</label>
    </ligand>
</feature>
<dbReference type="GO" id="GO:0004114">
    <property type="term" value="F:3',5'-cyclic-nucleotide phosphodiesterase activity"/>
    <property type="evidence" value="ECO:0007669"/>
    <property type="project" value="InterPro"/>
</dbReference>
<reference evidence="10 11" key="1">
    <citation type="submission" date="2016-11" db="EMBL/GenBank/DDBJ databases">
        <title>The macronuclear genome of Stentor coeruleus: a giant cell with tiny introns.</title>
        <authorList>
            <person name="Slabodnick M."/>
            <person name="Ruby J.G."/>
            <person name="Reiff S.B."/>
            <person name="Swart E.C."/>
            <person name="Gosai S."/>
            <person name="Prabakaran S."/>
            <person name="Witkowska E."/>
            <person name="Larue G.E."/>
            <person name="Fisher S."/>
            <person name="Freeman R.M."/>
            <person name="Gunawardena J."/>
            <person name="Chu W."/>
            <person name="Stover N.A."/>
            <person name="Gregory B.D."/>
            <person name="Nowacki M."/>
            <person name="Derisi J."/>
            <person name="Roy S.W."/>
            <person name="Marshall W.F."/>
            <person name="Sood P."/>
        </authorList>
    </citation>
    <scope>NUCLEOTIDE SEQUENCE [LARGE SCALE GENOMIC DNA]</scope>
    <source>
        <strain evidence="10">WM001</strain>
    </source>
</reference>
<feature type="binding site" evidence="4">
    <location>
        <position position="483"/>
    </location>
    <ligand>
        <name>AMP</name>
        <dbReference type="ChEBI" id="CHEBI:456215"/>
    </ligand>
</feature>
<gene>
    <name evidence="10" type="ORF">SteCoe_12432</name>
</gene>
<feature type="binding site" evidence="5">
    <location>
        <position position="483"/>
    </location>
    <ligand>
        <name>Zn(2+)</name>
        <dbReference type="ChEBI" id="CHEBI:29105"/>
        <label>1</label>
    </ligand>
</feature>
<feature type="transmembrane region" description="Helical" evidence="8">
    <location>
        <begin position="79"/>
        <end position="102"/>
    </location>
</feature>
<dbReference type="GO" id="GO:0007165">
    <property type="term" value="P:signal transduction"/>
    <property type="evidence" value="ECO:0007669"/>
    <property type="project" value="InterPro"/>
</dbReference>
<evidence type="ECO:0000256" key="7">
    <source>
        <dbReference type="SAM" id="Coils"/>
    </source>
</evidence>
<proteinExistence type="inferred from homology"/>
<dbReference type="Pfam" id="PF00233">
    <property type="entry name" value="PDEase_I"/>
    <property type="match status" value="1"/>
</dbReference>
<name>A0A1R2CAP7_9CILI</name>
<dbReference type="InterPro" id="IPR023174">
    <property type="entry name" value="PDEase_CS"/>
</dbReference>
<dbReference type="EMBL" id="MPUH01000216">
    <property type="protein sequence ID" value="OMJ86076.1"/>
    <property type="molecule type" value="Genomic_DNA"/>
</dbReference>
<feature type="binding site" evidence="5">
    <location>
        <position position="376"/>
    </location>
    <ligand>
        <name>Zn(2+)</name>
        <dbReference type="ChEBI" id="CHEBI:29105"/>
        <label>2</label>
    </ligand>
</feature>
<dbReference type="PANTHER" id="PTHR11347">
    <property type="entry name" value="CYCLIC NUCLEOTIDE PHOSPHODIESTERASE"/>
    <property type="match status" value="1"/>
</dbReference>
<feature type="active site" description="Proton donor" evidence="3">
    <location>
        <position position="333"/>
    </location>
</feature>
<keyword evidence="2 6" id="KW-0378">Hydrolase</keyword>
<evidence type="ECO:0000256" key="3">
    <source>
        <dbReference type="PIRSR" id="PIRSR623088-1"/>
    </source>
</evidence>
<dbReference type="PROSITE" id="PS00126">
    <property type="entry name" value="PDEASE_I_1"/>
    <property type="match status" value="1"/>
</dbReference>
<dbReference type="InterPro" id="IPR036971">
    <property type="entry name" value="PDEase_catalytic_dom_sf"/>
</dbReference>
<keyword evidence="1 5" id="KW-0479">Metal-binding</keyword>
<feature type="binding site" evidence="5">
    <location>
        <position position="376"/>
    </location>
    <ligand>
        <name>Zn(2+)</name>
        <dbReference type="ChEBI" id="CHEBI:29105"/>
        <label>1</label>
    </ligand>
</feature>
<evidence type="ECO:0000313" key="11">
    <source>
        <dbReference type="Proteomes" id="UP000187209"/>
    </source>
</evidence>
<evidence type="ECO:0000313" key="10">
    <source>
        <dbReference type="EMBL" id="OMJ86076.1"/>
    </source>
</evidence>
<evidence type="ECO:0000256" key="5">
    <source>
        <dbReference type="PIRSR" id="PIRSR623088-3"/>
    </source>
</evidence>
<evidence type="ECO:0000256" key="4">
    <source>
        <dbReference type="PIRSR" id="PIRSR623088-2"/>
    </source>
</evidence>
<keyword evidence="8" id="KW-1133">Transmembrane helix</keyword>
<protein>
    <recommendedName>
        <fullName evidence="6">Phosphodiesterase</fullName>
        <ecNumber evidence="6">3.1.4.-</ecNumber>
    </recommendedName>
</protein>
<organism evidence="10 11">
    <name type="scientific">Stentor coeruleus</name>
    <dbReference type="NCBI Taxonomy" id="5963"/>
    <lineage>
        <taxon>Eukaryota</taxon>
        <taxon>Sar</taxon>
        <taxon>Alveolata</taxon>
        <taxon>Ciliophora</taxon>
        <taxon>Postciliodesmatophora</taxon>
        <taxon>Heterotrichea</taxon>
        <taxon>Heterotrichida</taxon>
        <taxon>Stentoridae</taxon>
        <taxon>Stentor</taxon>
    </lineage>
</organism>
<feature type="domain" description="PDEase" evidence="9">
    <location>
        <begin position="258"/>
        <end position="577"/>
    </location>
</feature>
<feature type="transmembrane region" description="Helical" evidence="8">
    <location>
        <begin position="114"/>
        <end position="132"/>
    </location>
</feature>
<feature type="binding site" evidence="4">
    <location>
        <begin position="333"/>
        <end position="337"/>
    </location>
    <ligand>
        <name>AMP</name>
        <dbReference type="ChEBI" id="CHEBI:456215"/>
    </ligand>
</feature>
<evidence type="ECO:0000256" key="8">
    <source>
        <dbReference type="SAM" id="Phobius"/>
    </source>
</evidence>
<dbReference type="EC" id="3.1.4.-" evidence="6"/>
<feature type="binding site" evidence="4">
    <location>
        <position position="376"/>
    </location>
    <ligand>
        <name>AMP</name>
        <dbReference type="ChEBI" id="CHEBI:456215"/>
    </ligand>
</feature>
<comment type="similarity">
    <text evidence="6">Belongs to the cyclic nucleotide phosphodiesterase family.</text>
</comment>
<keyword evidence="8" id="KW-0472">Membrane</keyword>
<dbReference type="InterPro" id="IPR023088">
    <property type="entry name" value="PDEase"/>
</dbReference>
<dbReference type="Gene3D" id="1.10.1300.10">
    <property type="entry name" value="3'5'-cyclic nucleotide phosphodiesterase, catalytic domain"/>
    <property type="match status" value="1"/>
</dbReference>
<keyword evidence="7" id="KW-0175">Coiled coil</keyword>
<keyword evidence="11" id="KW-1185">Reference proteome</keyword>
<dbReference type="OrthoDB" id="189220at2759"/>
<evidence type="ECO:0000256" key="1">
    <source>
        <dbReference type="ARBA" id="ARBA00022723"/>
    </source>
</evidence>
<dbReference type="PROSITE" id="PS51845">
    <property type="entry name" value="PDEASE_I_2"/>
    <property type="match status" value="1"/>
</dbReference>
<feature type="binding site" evidence="5">
    <location>
        <position position="375"/>
    </location>
    <ligand>
        <name>Zn(2+)</name>
        <dbReference type="ChEBI" id="CHEBI:29105"/>
        <label>1</label>
    </ligand>
</feature>
<evidence type="ECO:0000256" key="6">
    <source>
        <dbReference type="RuleBase" id="RU363067"/>
    </source>
</evidence>